<dbReference type="AlphaFoldDB" id="A0A319BW68"/>
<protein>
    <submittedName>
        <fullName evidence="1">Uncharacterized protein</fullName>
    </submittedName>
</protein>
<reference evidence="1 2" key="1">
    <citation type="submission" date="2016-12" db="EMBL/GenBank/DDBJ databases">
        <title>The genomes of Aspergillus section Nigri reveals drivers in fungal speciation.</title>
        <authorList>
            <consortium name="DOE Joint Genome Institute"/>
            <person name="Vesth T.C."/>
            <person name="Nybo J."/>
            <person name="Theobald S."/>
            <person name="Brandl J."/>
            <person name="Frisvad J.C."/>
            <person name="Nielsen K.F."/>
            <person name="Lyhne E.K."/>
            <person name="Kogle M.E."/>
            <person name="Kuo A."/>
            <person name="Riley R."/>
            <person name="Clum A."/>
            <person name="Nolan M."/>
            <person name="Lipzen A."/>
            <person name="Salamov A."/>
            <person name="Henrissat B."/>
            <person name="Wiebenga A."/>
            <person name="De Vries R.P."/>
            <person name="Grigoriev I.V."/>
            <person name="Mortensen U.H."/>
            <person name="Andersen M.R."/>
            <person name="Baker S.E."/>
        </authorList>
    </citation>
    <scope>NUCLEOTIDE SEQUENCE [LARGE SCALE GENOMIC DNA]</scope>
    <source>
        <strain evidence="1 2">CBS 121591</strain>
    </source>
</reference>
<dbReference type="RefSeq" id="XP_025485989.1">
    <property type="nucleotide sequence ID" value="XM_025629923.1"/>
</dbReference>
<dbReference type="Proteomes" id="UP000248340">
    <property type="component" value="Unassembled WGS sequence"/>
</dbReference>
<keyword evidence="2" id="KW-1185">Reference proteome</keyword>
<dbReference type="VEuPathDB" id="FungiDB:BO82DRAFT_12539"/>
<accession>A0A319BW68</accession>
<evidence type="ECO:0000313" key="2">
    <source>
        <dbReference type="Proteomes" id="UP000248340"/>
    </source>
</evidence>
<organism evidence="1 2">
    <name type="scientific">Aspergillus uvarum CBS 121591</name>
    <dbReference type="NCBI Taxonomy" id="1448315"/>
    <lineage>
        <taxon>Eukaryota</taxon>
        <taxon>Fungi</taxon>
        <taxon>Dikarya</taxon>
        <taxon>Ascomycota</taxon>
        <taxon>Pezizomycotina</taxon>
        <taxon>Eurotiomycetes</taxon>
        <taxon>Eurotiomycetidae</taxon>
        <taxon>Eurotiales</taxon>
        <taxon>Aspergillaceae</taxon>
        <taxon>Aspergillus</taxon>
        <taxon>Aspergillus subgen. Circumdati</taxon>
    </lineage>
</organism>
<proteinExistence type="predicted"/>
<evidence type="ECO:0000313" key="1">
    <source>
        <dbReference type="EMBL" id="PYH75789.1"/>
    </source>
</evidence>
<dbReference type="GeneID" id="37132664"/>
<dbReference type="EMBL" id="KZ821777">
    <property type="protein sequence ID" value="PYH75789.1"/>
    <property type="molecule type" value="Genomic_DNA"/>
</dbReference>
<name>A0A319BW68_9EURO</name>
<sequence>MSFLSYTCSRLANNLPCTHHLCILWYSSQLATCVPEGTRCKPNKWPAVNTLASASVWSSS</sequence>
<gene>
    <name evidence="1" type="ORF">BO82DRAFT_12539</name>
</gene>